<dbReference type="InterPro" id="IPR002071">
    <property type="entry name" value="Thermonucl_AS"/>
</dbReference>
<dbReference type="Proteomes" id="UP000176376">
    <property type="component" value="Unassembled WGS sequence"/>
</dbReference>
<reference evidence="5 6" key="1">
    <citation type="journal article" date="2016" name="Nat. Commun.">
        <title>Thousands of microbial genomes shed light on interconnected biogeochemical processes in an aquifer system.</title>
        <authorList>
            <person name="Anantharaman K."/>
            <person name="Brown C.T."/>
            <person name="Hug L.A."/>
            <person name="Sharon I."/>
            <person name="Castelle C.J."/>
            <person name="Probst A.J."/>
            <person name="Thomas B.C."/>
            <person name="Singh A."/>
            <person name="Wilkins M.J."/>
            <person name="Karaoz U."/>
            <person name="Brodie E.L."/>
            <person name="Williams K.H."/>
            <person name="Hubbard S.S."/>
            <person name="Banfield J.F."/>
        </authorList>
    </citation>
    <scope>NUCLEOTIDE SEQUENCE [LARGE SCALE GENOMIC DNA]</scope>
</reference>
<keyword evidence="1" id="KW-0540">Nuclease</keyword>
<evidence type="ECO:0000259" key="4">
    <source>
        <dbReference type="PROSITE" id="PS50830"/>
    </source>
</evidence>
<comment type="caution">
    <text evidence="5">The sequence shown here is derived from an EMBL/GenBank/DDBJ whole genome shotgun (WGS) entry which is preliminary data.</text>
</comment>
<keyword evidence="2" id="KW-0255">Endonuclease</keyword>
<dbReference type="GO" id="GO:0016787">
    <property type="term" value="F:hydrolase activity"/>
    <property type="evidence" value="ECO:0007669"/>
    <property type="project" value="UniProtKB-KW"/>
</dbReference>
<dbReference type="GO" id="GO:0004519">
    <property type="term" value="F:endonuclease activity"/>
    <property type="evidence" value="ECO:0007669"/>
    <property type="project" value="UniProtKB-KW"/>
</dbReference>
<evidence type="ECO:0000256" key="2">
    <source>
        <dbReference type="ARBA" id="ARBA00022759"/>
    </source>
</evidence>
<dbReference type="Pfam" id="PF00565">
    <property type="entry name" value="SNase"/>
    <property type="match status" value="1"/>
</dbReference>
<accession>A0A1F7JNP3</accession>
<dbReference type="SUPFAM" id="SSF50199">
    <property type="entry name" value="Staphylococcal nuclease"/>
    <property type="match status" value="1"/>
</dbReference>
<proteinExistence type="predicted"/>
<dbReference type="PANTHER" id="PTHR12302">
    <property type="entry name" value="EBNA2 BINDING PROTEIN P100"/>
    <property type="match status" value="1"/>
</dbReference>
<organism evidence="5 6">
    <name type="scientific">Candidatus Roizmanbacteria bacterium RIFCSPLOWO2_02_FULL_38_10</name>
    <dbReference type="NCBI Taxonomy" id="1802074"/>
    <lineage>
        <taxon>Bacteria</taxon>
        <taxon>Candidatus Roizmaniibacteriota</taxon>
    </lineage>
</organism>
<dbReference type="PANTHER" id="PTHR12302:SF3">
    <property type="entry name" value="SERINE_THREONINE-PROTEIN KINASE 31"/>
    <property type="match status" value="1"/>
</dbReference>
<gene>
    <name evidence="5" type="ORF">A3J15_02045</name>
</gene>
<dbReference type="EMBL" id="MGAY01000009">
    <property type="protein sequence ID" value="OGK57220.1"/>
    <property type="molecule type" value="Genomic_DNA"/>
</dbReference>
<dbReference type="AlphaFoldDB" id="A0A1F7JNP3"/>
<sequence>MKVLYRFGRKKITASLFGILLLLLLSFAYPSQPSKIVTPTPIIQNKAENNVAGIQTNQYQPSATETAQLRDEAVVVKVIDGDTINVVINNTKEKIRIIGIDTPETDECNFSQAENFARDFFSSSQNQVILEADPTQGERDRYGRLLRFVLTKNSLDYGKTAIESGFAREYTYKKPYQYQAEYKLAETKAQTEKLGIWSTICNSTPQR</sequence>
<dbReference type="InterPro" id="IPR016071">
    <property type="entry name" value="Staphylococal_nuclease_OB-fold"/>
</dbReference>
<evidence type="ECO:0000256" key="1">
    <source>
        <dbReference type="ARBA" id="ARBA00022722"/>
    </source>
</evidence>
<keyword evidence="3" id="KW-0378">Hydrolase</keyword>
<protein>
    <recommendedName>
        <fullName evidence="4">TNase-like domain-containing protein</fullName>
    </recommendedName>
</protein>
<dbReference type="STRING" id="1802074.A3J15_02045"/>
<dbReference type="Gene3D" id="2.40.50.90">
    <property type="match status" value="1"/>
</dbReference>
<name>A0A1F7JNP3_9BACT</name>
<evidence type="ECO:0000256" key="3">
    <source>
        <dbReference type="ARBA" id="ARBA00022801"/>
    </source>
</evidence>
<evidence type="ECO:0000313" key="6">
    <source>
        <dbReference type="Proteomes" id="UP000176376"/>
    </source>
</evidence>
<dbReference type="PROSITE" id="PS01123">
    <property type="entry name" value="TNASE_1"/>
    <property type="match status" value="1"/>
</dbReference>
<dbReference type="GO" id="GO:0003676">
    <property type="term" value="F:nucleic acid binding"/>
    <property type="evidence" value="ECO:0007669"/>
    <property type="project" value="InterPro"/>
</dbReference>
<dbReference type="SMART" id="SM00318">
    <property type="entry name" value="SNc"/>
    <property type="match status" value="1"/>
</dbReference>
<evidence type="ECO:0000313" key="5">
    <source>
        <dbReference type="EMBL" id="OGK57220.1"/>
    </source>
</evidence>
<feature type="domain" description="TNase-like" evidence="4">
    <location>
        <begin position="69"/>
        <end position="199"/>
    </location>
</feature>
<dbReference type="InterPro" id="IPR035437">
    <property type="entry name" value="SNase_OB-fold_sf"/>
</dbReference>
<dbReference type="PROSITE" id="PS50830">
    <property type="entry name" value="TNASE_3"/>
    <property type="match status" value="1"/>
</dbReference>